<feature type="chain" id="PRO_5035313072" description="Alginate export domain-containing protein" evidence="1">
    <location>
        <begin position="22"/>
        <end position="442"/>
    </location>
</feature>
<keyword evidence="1" id="KW-0732">Signal</keyword>
<evidence type="ECO:0000256" key="1">
    <source>
        <dbReference type="SAM" id="SignalP"/>
    </source>
</evidence>
<organism evidence="3 4">
    <name type="scientific">Cerasicoccus arenae</name>
    <dbReference type="NCBI Taxonomy" id="424488"/>
    <lineage>
        <taxon>Bacteria</taxon>
        <taxon>Pseudomonadati</taxon>
        <taxon>Verrucomicrobiota</taxon>
        <taxon>Opitutia</taxon>
        <taxon>Puniceicoccales</taxon>
        <taxon>Cerasicoccaceae</taxon>
        <taxon>Cerasicoccus</taxon>
    </lineage>
</organism>
<gene>
    <name evidence="3" type="ORF">GCM10007047_15780</name>
</gene>
<accession>A0A8J3DHN9</accession>
<dbReference type="InterPro" id="IPR025388">
    <property type="entry name" value="Alginate_export_dom"/>
</dbReference>
<comment type="caution">
    <text evidence="3">The sequence shown here is derived from an EMBL/GenBank/DDBJ whole genome shotgun (WGS) entry which is preliminary data.</text>
</comment>
<evidence type="ECO:0000259" key="2">
    <source>
        <dbReference type="Pfam" id="PF13372"/>
    </source>
</evidence>
<reference evidence="3" key="2">
    <citation type="submission" date="2020-09" db="EMBL/GenBank/DDBJ databases">
        <authorList>
            <person name="Sun Q."/>
            <person name="Kim S."/>
        </authorList>
    </citation>
    <scope>NUCLEOTIDE SEQUENCE</scope>
    <source>
        <strain evidence="3">KCTC 12870</strain>
    </source>
</reference>
<reference evidence="3" key="1">
    <citation type="journal article" date="2014" name="Int. J. Syst. Evol. Microbiol.">
        <title>Complete genome sequence of Corynebacterium casei LMG S-19264T (=DSM 44701T), isolated from a smear-ripened cheese.</title>
        <authorList>
            <consortium name="US DOE Joint Genome Institute (JGI-PGF)"/>
            <person name="Walter F."/>
            <person name="Albersmeier A."/>
            <person name="Kalinowski J."/>
            <person name="Ruckert C."/>
        </authorList>
    </citation>
    <scope>NUCLEOTIDE SEQUENCE</scope>
    <source>
        <strain evidence="3">KCTC 12870</strain>
    </source>
</reference>
<evidence type="ECO:0000313" key="3">
    <source>
        <dbReference type="EMBL" id="GHC00325.1"/>
    </source>
</evidence>
<dbReference type="Pfam" id="PF13372">
    <property type="entry name" value="Alginate_exp"/>
    <property type="match status" value="1"/>
</dbReference>
<name>A0A8J3DHN9_9BACT</name>
<dbReference type="AlphaFoldDB" id="A0A8J3DHN9"/>
<feature type="domain" description="Alginate export" evidence="2">
    <location>
        <begin position="126"/>
        <end position="300"/>
    </location>
</feature>
<dbReference type="RefSeq" id="WP_189513719.1">
    <property type="nucleotide sequence ID" value="NZ_BMXG01000008.1"/>
</dbReference>
<feature type="signal peptide" evidence="1">
    <location>
        <begin position="1"/>
        <end position="21"/>
    </location>
</feature>
<evidence type="ECO:0000313" key="4">
    <source>
        <dbReference type="Proteomes" id="UP000642829"/>
    </source>
</evidence>
<protein>
    <recommendedName>
        <fullName evidence="2">Alginate export domain-containing protein</fullName>
    </recommendedName>
</protein>
<sequence length="442" mass="49945">MKHQLKLITTLALISANMLSADFFDFGEAPPEWENAKPNTELGREVLGFAGEPALQGRLLYNQRLRYEFASQEGLENSNAFTLRTRIGYETPKLYGLYFVGEFENTWAINYQDYRAFPVPQFPAAKTVIADPRNNELNQLFIGFKAFNSEVKGGRQEINIDNQRYVGAVAWRQNEQTFDAVRFTTEIIEDTWISYAWDWRVNRIFGVYAPVQNQERFLANNHFVNLHYDGIPYGQLGAYFYYIDLDGAPALSGSTAGLFYDGKIPLADKLTMPIRAEYAFQTDNSGSSAAGNVDFWFNYWHAILGINYDGYEVGFGFENLGGNSTRAFQTPLATLHKFNGWADVFLTTPSTGTGGGLQDYYAYFNFKLPYKFGLNGAYHYFTAANTGRNYGQEFDVGLKRPITENLTALVKFAYYDGHGGPTANGLLGSDVTKVWVQLDFKL</sequence>
<dbReference type="EMBL" id="BMXG01000008">
    <property type="protein sequence ID" value="GHC00325.1"/>
    <property type="molecule type" value="Genomic_DNA"/>
</dbReference>
<proteinExistence type="predicted"/>
<dbReference type="Proteomes" id="UP000642829">
    <property type="component" value="Unassembled WGS sequence"/>
</dbReference>
<keyword evidence="4" id="KW-1185">Reference proteome</keyword>